<dbReference type="Proteomes" id="UP000076408">
    <property type="component" value="Unassembled WGS sequence"/>
</dbReference>
<organism evidence="1 2">
    <name type="scientific">Anopheles stephensi</name>
    <name type="common">Indo-Pakistan malaria mosquito</name>
    <dbReference type="NCBI Taxonomy" id="30069"/>
    <lineage>
        <taxon>Eukaryota</taxon>
        <taxon>Metazoa</taxon>
        <taxon>Ecdysozoa</taxon>
        <taxon>Arthropoda</taxon>
        <taxon>Hexapoda</taxon>
        <taxon>Insecta</taxon>
        <taxon>Pterygota</taxon>
        <taxon>Neoptera</taxon>
        <taxon>Endopterygota</taxon>
        <taxon>Diptera</taxon>
        <taxon>Nematocera</taxon>
        <taxon>Culicoidea</taxon>
        <taxon>Culicidae</taxon>
        <taxon>Anophelinae</taxon>
        <taxon>Anopheles</taxon>
    </lineage>
</organism>
<keyword evidence="2" id="KW-1185">Reference proteome</keyword>
<name>A0A182YNE3_ANOST</name>
<dbReference type="VEuPathDB" id="VectorBase:ASTEI09979"/>
<evidence type="ECO:0000313" key="2">
    <source>
        <dbReference type="Proteomes" id="UP000076408"/>
    </source>
</evidence>
<reference evidence="2" key="1">
    <citation type="journal article" date="2014" name="Genome Biol.">
        <title>Genome analysis of a major urban malaria vector mosquito, Anopheles stephensi.</title>
        <authorList>
            <person name="Jiang X."/>
            <person name="Peery A."/>
            <person name="Hall A.B."/>
            <person name="Sharma A."/>
            <person name="Chen X.G."/>
            <person name="Waterhouse R.M."/>
            <person name="Komissarov A."/>
            <person name="Riehle M.M."/>
            <person name="Shouche Y."/>
            <person name="Sharakhova M.V."/>
            <person name="Lawson D."/>
            <person name="Pakpour N."/>
            <person name="Arensburger P."/>
            <person name="Davidson V.L."/>
            <person name="Eiglmeier K."/>
            <person name="Emrich S."/>
            <person name="George P."/>
            <person name="Kennedy R.C."/>
            <person name="Mane S.P."/>
            <person name="Maslen G."/>
            <person name="Oringanje C."/>
            <person name="Qi Y."/>
            <person name="Settlage R."/>
            <person name="Tojo M."/>
            <person name="Tubio J.M."/>
            <person name="Unger M.F."/>
            <person name="Wang B."/>
            <person name="Vernick K.D."/>
            <person name="Ribeiro J.M."/>
            <person name="James A.A."/>
            <person name="Michel K."/>
            <person name="Riehle M.A."/>
            <person name="Luckhart S."/>
            <person name="Sharakhov I.V."/>
            <person name="Tu Z."/>
        </authorList>
    </citation>
    <scope>NUCLEOTIDE SEQUENCE [LARGE SCALE GENOMIC DNA]</scope>
    <source>
        <strain evidence="2">Indian</strain>
    </source>
</reference>
<reference evidence="1" key="2">
    <citation type="submission" date="2020-05" db="UniProtKB">
        <authorList>
            <consortium name="EnsemblMetazoa"/>
        </authorList>
    </citation>
    <scope>IDENTIFICATION</scope>
    <source>
        <strain evidence="1">Indian</strain>
    </source>
</reference>
<sequence>MVCRLTVRCSCPVVVEVVVGRDRVVPFPLYYTAASNFPGSGFFPSNPANSVKTGEERRGKIQVWC</sequence>
<evidence type="ECO:0000313" key="1">
    <source>
        <dbReference type="EnsemblMetazoa" id="ASTEI09979-PA"/>
    </source>
</evidence>
<dbReference type="EnsemblMetazoa" id="ASTEI09979-RA">
    <property type="protein sequence ID" value="ASTEI09979-PA"/>
    <property type="gene ID" value="ASTEI09979"/>
</dbReference>
<accession>A0A182YNE3</accession>
<protein>
    <submittedName>
        <fullName evidence="1">Uncharacterized protein</fullName>
    </submittedName>
</protein>
<proteinExistence type="predicted"/>
<dbReference type="AlphaFoldDB" id="A0A182YNE3"/>